<evidence type="ECO:0000313" key="2">
    <source>
        <dbReference type="Proteomes" id="UP000310636"/>
    </source>
</evidence>
<comment type="caution">
    <text evidence="1">The sequence shown here is derived from an EMBL/GenBank/DDBJ whole genome shotgun (WGS) entry which is preliminary data.</text>
</comment>
<dbReference type="Proteomes" id="UP000310636">
    <property type="component" value="Unassembled WGS sequence"/>
</dbReference>
<accession>A0A4S4BMQ6</accession>
<evidence type="ECO:0000313" key="1">
    <source>
        <dbReference type="EMBL" id="THF76035.1"/>
    </source>
</evidence>
<gene>
    <name evidence="1" type="ORF">E6C55_19845</name>
</gene>
<proteinExistence type="predicted"/>
<dbReference type="AlphaFoldDB" id="A0A4S4BMQ6"/>
<dbReference type="EMBL" id="SSOB01000027">
    <property type="protein sequence ID" value="THF76035.1"/>
    <property type="molecule type" value="Genomic_DNA"/>
</dbReference>
<sequence length="97" mass="9989">MGVIWRCVYRNGAAAAGVPGASGVPNVGGSSFADVRPGRLIRASLADAHFSRSFRGRLLRCCGVAALGGHRRKLAASAAGVRANRPARVDNCPISVC</sequence>
<keyword evidence="2" id="KW-1185">Reference proteome</keyword>
<protein>
    <submittedName>
        <fullName evidence="1">Uncharacterized protein</fullName>
    </submittedName>
</protein>
<dbReference type="RefSeq" id="WP_136371562.1">
    <property type="nucleotide sequence ID" value="NZ_SSOB01000027.1"/>
</dbReference>
<name>A0A4S4BMQ6_9BACL</name>
<reference evidence="1 2" key="1">
    <citation type="submission" date="2019-04" db="EMBL/GenBank/DDBJ databases">
        <title>Cohnella sp. nov. isolated from preserved vegetables.</title>
        <authorList>
            <person name="Lin S.-Y."/>
            <person name="Hung M.-H."/>
            <person name="Young C.-C."/>
        </authorList>
    </citation>
    <scope>NUCLEOTIDE SEQUENCE [LARGE SCALE GENOMIC DNA]</scope>
    <source>
        <strain evidence="1 2">CC-MHH1044</strain>
    </source>
</reference>
<organism evidence="1 2">
    <name type="scientific">Cohnella fermenti</name>
    <dbReference type="NCBI Taxonomy" id="2565925"/>
    <lineage>
        <taxon>Bacteria</taxon>
        <taxon>Bacillati</taxon>
        <taxon>Bacillota</taxon>
        <taxon>Bacilli</taxon>
        <taxon>Bacillales</taxon>
        <taxon>Paenibacillaceae</taxon>
        <taxon>Cohnella</taxon>
    </lineage>
</organism>